<organism evidence="2 3">
    <name type="scientific">Ditylenchus destructor</name>
    <dbReference type="NCBI Taxonomy" id="166010"/>
    <lineage>
        <taxon>Eukaryota</taxon>
        <taxon>Metazoa</taxon>
        <taxon>Ecdysozoa</taxon>
        <taxon>Nematoda</taxon>
        <taxon>Chromadorea</taxon>
        <taxon>Rhabditida</taxon>
        <taxon>Tylenchina</taxon>
        <taxon>Tylenchomorpha</taxon>
        <taxon>Sphaerularioidea</taxon>
        <taxon>Anguinidae</taxon>
        <taxon>Anguininae</taxon>
        <taxon>Ditylenchus</taxon>
    </lineage>
</organism>
<protein>
    <submittedName>
        <fullName evidence="2">Bifunctional dTDP-4-dehydrorhamnose 3,5-epimerase/dTDP-4-dehydrorhamnose reductase</fullName>
    </submittedName>
</protein>
<dbReference type="AlphaFoldDB" id="A0AAD4NKU2"/>
<evidence type="ECO:0000256" key="1">
    <source>
        <dbReference type="SAM" id="MobiDB-lite"/>
    </source>
</evidence>
<accession>A0AAD4NKU2</accession>
<evidence type="ECO:0000313" key="2">
    <source>
        <dbReference type="EMBL" id="KAI1728409.1"/>
    </source>
</evidence>
<sequence>MNASNSVLLVCQGFRNPALNAFLTNISDHYSAYRICFLCQPNPNEVLPAIFTSKSSNIKIFYGSSGNSALITKIVADEKIATVINFVNEIEEPRQSDGDISIVPTARNTLITLTNFLEALRTCENPNIKLIQVFTYSDYQDFPLTDGQFAPIYPHSLNAAQFSSIFALLHAYTKSYKMDIQVAKLSGSAFNADAFNFLCGLITANEERKGVKISTFKSNPDVELSEFKKSQESAARLLVYGGNNWVGKIFVQLLANSGIEYVHGSRIPGLDTDDSVYEEVVLNHPSHVVFLLQHLDAQTAALNPYVQAGSGPTNLLHNTRNNLYAPWTLANMCQKAGIHFTYVGTHCIHTQSAVNSTQVIGEAANGDSPNNLEHWNGENRFSLTKKFSDQSLSSFSNSLRARIQLPFNEEQVEQNWLYQLSIGKDVSSLSDDQYYSVTDLSTCLPVLLKLILNQDIGDVNLVNPCPLQLKEIIKIARGENDQGSNGKIHSPSETKTKDPAHSSFVFDTSRIEQYGLKPTESSIRTVIERLKNV</sequence>
<reference evidence="2" key="1">
    <citation type="submission" date="2022-01" db="EMBL/GenBank/DDBJ databases">
        <title>Genome Sequence Resource for Two Populations of Ditylenchus destructor, the Migratory Endoparasitic Phytonematode.</title>
        <authorList>
            <person name="Zhang H."/>
            <person name="Lin R."/>
            <person name="Xie B."/>
        </authorList>
    </citation>
    <scope>NUCLEOTIDE SEQUENCE</scope>
    <source>
        <strain evidence="2">BazhouSP</strain>
    </source>
</reference>
<comment type="caution">
    <text evidence="2">The sequence shown here is derived from an EMBL/GenBank/DDBJ whole genome shotgun (WGS) entry which is preliminary data.</text>
</comment>
<evidence type="ECO:0000313" key="3">
    <source>
        <dbReference type="Proteomes" id="UP001201812"/>
    </source>
</evidence>
<dbReference type="Gene3D" id="3.40.50.720">
    <property type="entry name" value="NAD(P)-binding Rossmann-like Domain"/>
    <property type="match status" value="2"/>
</dbReference>
<dbReference type="InterPro" id="IPR036291">
    <property type="entry name" value="NAD(P)-bd_dom_sf"/>
</dbReference>
<dbReference type="EMBL" id="JAKKPZ010000001">
    <property type="protein sequence ID" value="KAI1728409.1"/>
    <property type="molecule type" value="Genomic_DNA"/>
</dbReference>
<feature type="compositionally biased region" description="Basic and acidic residues" evidence="1">
    <location>
        <begin position="490"/>
        <end position="500"/>
    </location>
</feature>
<gene>
    <name evidence="2" type="ORF">DdX_00588</name>
</gene>
<dbReference type="SUPFAM" id="SSF51735">
    <property type="entry name" value="NAD(P)-binding Rossmann-fold domains"/>
    <property type="match status" value="1"/>
</dbReference>
<dbReference type="Proteomes" id="UP001201812">
    <property type="component" value="Unassembled WGS sequence"/>
</dbReference>
<name>A0AAD4NKU2_9BILA</name>
<feature type="region of interest" description="Disordered" evidence="1">
    <location>
        <begin position="480"/>
        <end position="501"/>
    </location>
</feature>
<proteinExistence type="predicted"/>
<keyword evidence="3" id="KW-1185">Reference proteome</keyword>